<gene>
    <name evidence="1" type="ORF">MPC4_1180002</name>
</gene>
<dbReference type="AlphaFoldDB" id="A0A8B6M293"/>
<organism evidence="1 2">
    <name type="scientific">Methylocella tundrae</name>
    <dbReference type="NCBI Taxonomy" id="227605"/>
    <lineage>
        <taxon>Bacteria</taxon>
        <taxon>Pseudomonadati</taxon>
        <taxon>Pseudomonadota</taxon>
        <taxon>Alphaproteobacteria</taxon>
        <taxon>Hyphomicrobiales</taxon>
        <taxon>Beijerinckiaceae</taxon>
        <taxon>Methylocella</taxon>
    </lineage>
</organism>
<comment type="caution">
    <text evidence="1">The sequence shown here is derived from an EMBL/GenBank/DDBJ whole genome shotgun (WGS) entry which is preliminary data.</text>
</comment>
<name>A0A8B6M293_METTU</name>
<reference evidence="1 2" key="1">
    <citation type="submission" date="2019-05" db="EMBL/GenBank/DDBJ databases">
        <authorList>
            <person name="Farhan Ul Haque M."/>
        </authorList>
    </citation>
    <scope>NUCLEOTIDE SEQUENCE [LARGE SCALE GENOMIC DNA]</scope>
    <source>
        <strain evidence="1">2</strain>
    </source>
</reference>
<keyword evidence="2" id="KW-1185">Reference proteome</keyword>
<dbReference type="Proteomes" id="UP000485880">
    <property type="component" value="Unassembled WGS sequence"/>
</dbReference>
<accession>A0A8B6M293</accession>
<protein>
    <submittedName>
        <fullName evidence="1">Uncharacterized protein</fullName>
    </submittedName>
</protein>
<dbReference type="EMBL" id="CABFMQ020000022">
    <property type="protein sequence ID" value="VTZ48875.1"/>
    <property type="molecule type" value="Genomic_DNA"/>
</dbReference>
<evidence type="ECO:0000313" key="2">
    <source>
        <dbReference type="Proteomes" id="UP000485880"/>
    </source>
</evidence>
<proteinExistence type="predicted"/>
<sequence length="51" mass="5805">MRVIQSPEVVRPFLPFLVRPFARKAYCPAYLVQGLLELVGLDAKSQPTKNF</sequence>
<evidence type="ECO:0000313" key="1">
    <source>
        <dbReference type="EMBL" id="VTZ48875.1"/>
    </source>
</evidence>